<evidence type="ECO:0000256" key="4">
    <source>
        <dbReference type="ARBA" id="ARBA00022761"/>
    </source>
</evidence>
<accession>A0AAN7NNN3</accession>
<name>A0AAN7NNN3_MYCAM</name>
<evidence type="ECO:0000313" key="9">
    <source>
        <dbReference type="Proteomes" id="UP001333110"/>
    </source>
</evidence>
<comment type="caution">
    <text evidence="8">The sequence shown here is derived from an EMBL/GenBank/DDBJ whole genome shotgun (WGS) entry which is preliminary data.</text>
</comment>
<comment type="similarity">
    <text evidence="2">Belongs to the apovitellenin family.</text>
</comment>
<dbReference type="InterPro" id="IPR008404">
    <property type="entry name" value="Apo-VLDL-II"/>
</dbReference>
<evidence type="ECO:0000256" key="5">
    <source>
        <dbReference type="ARBA" id="ARBA00023313"/>
    </source>
</evidence>
<keyword evidence="9" id="KW-1185">Reference proteome</keyword>
<dbReference type="PIRSF" id="PIRSF002369">
    <property type="entry name" value="Apo-VLDL-II"/>
    <property type="match status" value="1"/>
</dbReference>
<evidence type="ECO:0000256" key="6">
    <source>
        <dbReference type="ARBA" id="ARBA00030261"/>
    </source>
</evidence>
<feature type="signal peptide" evidence="7">
    <location>
        <begin position="1"/>
        <end position="20"/>
    </location>
</feature>
<feature type="chain" id="PRO_5043020980" description="Apovitellenin-1" evidence="7">
    <location>
        <begin position="21"/>
        <end position="136"/>
    </location>
</feature>
<dbReference type="GO" id="GO:0042627">
    <property type="term" value="C:chylomicron"/>
    <property type="evidence" value="ECO:0007669"/>
    <property type="project" value="InterPro"/>
</dbReference>
<keyword evidence="4" id="KW-0758">Storage protein</keyword>
<keyword evidence="5" id="KW-0850">VLDL</keyword>
<comment type="function">
    <text evidence="1">Protein component of the very low density lipoprotein (VLDL) of egg-laying females. Potent lipoprotein lipase inhibitor, preventing the loss of triglycerides from VLDL on their way from the liver to the growing oocytes.</text>
</comment>
<protein>
    <recommendedName>
        <fullName evidence="3">Apovitellenin-1</fullName>
    </recommendedName>
    <alternativeName>
        <fullName evidence="6">Apovitellenin I</fullName>
    </alternativeName>
</protein>
<evidence type="ECO:0000256" key="1">
    <source>
        <dbReference type="ARBA" id="ARBA00003325"/>
    </source>
</evidence>
<proteinExistence type="inferred from homology"/>
<evidence type="ECO:0000256" key="7">
    <source>
        <dbReference type="SAM" id="SignalP"/>
    </source>
</evidence>
<dbReference type="Pfam" id="PF05418">
    <property type="entry name" value="Apo-VLDL-II"/>
    <property type="match status" value="1"/>
</dbReference>
<dbReference type="EMBL" id="JAUNZN010000001">
    <property type="protein sequence ID" value="KAK4829290.1"/>
    <property type="molecule type" value="Genomic_DNA"/>
</dbReference>
<organism evidence="8 9">
    <name type="scientific">Mycteria americana</name>
    <name type="common">Wood stork</name>
    <dbReference type="NCBI Taxonomy" id="33587"/>
    <lineage>
        <taxon>Eukaryota</taxon>
        <taxon>Metazoa</taxon>
        <taxon>Chordata</taxon>
        <taxon>Craniata</taxon>
        <taxon>Vertebrata</taxon>
        <taxon>Euteleostomi</taxon>
        <taxon>Archelosauria</taxon>
        <taxon>Archosauria</taxon>
        <taxon>Dinosauria</taxon>
        <taxon>Saurischia</taxon>
        <taxon>Theropoda</taxon>
        <taxon>Coelurosauria</taxon>
        <taxon>Aves</taxon>
        <taxon>Neognathae</taxon>
        <taxon>Neoaves</taxon>
        <taxon>Aequornithes</taxon>
        <taxon>Ciconiiformes</taxon>
        <taxon>Ciconiidae</taxon>
        <taxon>Mycteria</taxon>
    </lineage>
</organism>
<dbReference type="GO" id="GO:0045735">
    <property type="term" value="F:nutrient reservoir activity"/>
    <property type="evidence" value="ECO:0007669"/>
    <property type="project" value="UniProtKB-KW"/>
</dbReference>
<dbReference type="AlphaFoldDB" id="A0AAN7NNN3"/>
<gene>
    <name evidence="8" type="ORF">QYF61_002687</name>
</gene>
<sequence length="136" mass="15475">MLQSRALVIALILLLSTTLPEFQVSPLCQGKVSETRVTGEASWFFASSFSEVHSKSIYERDRRDWLVIPDAIAAYIYETVNKMSPKVGQFLVDASQTPVVVVTRNFLIRETTKLSILAEQLMEKIKNLWYTKVLGY</sequence>
<evidence type="ECO:0000256" key="2">
    <source>
        <dbReference type="ARBA" id="ARBA00007385"/>
    </source>
</evidence>
<dbReference type="Proteomes" id="UP001333110">
    <property type="component" value="Unassembled WGS sequence"/>
</dbReference>
<reference evidence="8 9" key="1">
    <citation type="journal article" date="2023" name="J. Hered.">
        <title>Chromosome-level genome of the wood stork (Mycteria americana) provides insight into avian chromosome evolution.</title>
        <authorList>
            <person name="Flamio R. Jr."/>
            <person name="Ramstad K.M."/>
        </authorList>
    </citation>
    <scope>NUCLEOTIDE SEQUENCE [LARGE SCALE GENOMIC DNA]</scope>
    <source>
        <strain evidence="8">JAX WOST 10</strain>
    </source>
</reference>
<dbReference type="GO" id="GO:0034361">
    <property type="term" value="C:very-low-density lipoprotein particle"/>
    <property type="evidence" value="ECO:0007669"/>
    <property type="project" value="UniProtKB-KW"/>
</dbReference>
<dbReference type="GO" id="GO:0004857">
    <property type="term" value="F:enzyme inhibitor activity"/>
    <property type="evidence" value="ECO:0007669"/>
    <property type="project" value="InterPro"/>
</dbReference>
<dbReference type="GO" id="GO:0006629">
    <property type="term" value="P:lipid metabolic process"/>
    <property type="evidence" value="ECO:0007669"/>
    <property type="project" value="InterPro"/>
</dbReference>
<keyword evidence="7" id="KW-0732">Signal</keyword>
<evidence type="ECO:0000256" key="3">
    <source>
        <dbReference type="ARBA" id="ARBA00018120"/>
    </source>
</evidence>
<evidence type="ECO:0000313" key="8">
    <source>
        <dbReference type="EMBL" id="KAK4829290.1"/>
    </source>
</evidence>